<accession>A0A6P3X4S3</accession>
<dbReference type="RefSeq" id="XP_014472889.1">
    <property type="nucleotide sequence ID" value="XM_014617403.1"/>
</dbReference>
<evidence type="ECO:0000313" key="8">
    <source>
        <dbReference type="RefSeq" id="XP_014472889.1"/>
    </source>
</evidence>
<feature type="transmembrane region" description="Helical" evidence="5">
    <location>
        <begin position="560"/>
        <end position="580"/>
    </location>
</feature>
<evidence type="ECO:0000256" key="3">
    <source>
        <dbReference type="ARBA" id="ARBA00023043"/>
    </source>
</evidence>
<dbReference type="InterPro" id="IPR006011">
    <property type="entry name" value="Syntaxin_N"/>
</dbReference>
<dbReference type="InterPro" id="IPR000727">
    <property type="entry name" value="T_SNARE_dom"/>
</dbReference>
<keyword evidence="2" id="KW-0813">Transport</keyword>
<feature type="repeat" description="ANK" evidence="4">
    <location>
        <begin position="108"/>
        <end position="140"/>
    </location>
</feature>
<evidence type="ECO:0000313" key="7">
    <source>
        <dbReference type="Proteomes" id="UP000515204"/>
    </source>
</evidence>
<dbReference type="InterPro" id="IPR002110">
    <property type="entry name" value="Ankyrin_rpt"/>
</dbReference>
<dbReference type="GO" id="GO:0016192">
    <property type="term" value="P:vesicle-mediated transport"/>
    <property type="evidence" value="ECO:0007669"/>
    <property type="project" value="InterPro"/>
</dbReference>
<dbReference type="SMART" id="SM00397">
    <property type="entry name" value="t_SNARE"/>
    <property type="match status" value="1"/>
</dbReference>
<gene>
    <name evidence="8" type="primary">LOC106743501</name>
</gene>
<dbReference type="SUPFAM" id="SSF48403">
    <property type="entry name" value="Ankyrin repeat"/>
    <property type="match status" value="1"/>
</dbReference>
<keyword evidence="7" id="KW-1185">Reference proteome</keyword>
<dbReference type="KEGG" id="dqu:106743501"/>
<dbReference type="PROSITE" id="PS50088">
    <property type="entry name" value="ANK_REPEAT"/>
    <property type="match status" value="6"/>
</dbReference>
<evidence type="ECO:0000256" key="1">
    <source>
        <dbReference type="ARBA" id="ARBA00022737"/>
    </source>
</evidence>
<dbReference type="PRINTS" id="PR01415">
    <property type="entry name" value="ANKYRIN"/>
</dbReference>
<dbReference type="PANTHER" id="PTHR24189:SF50">
    <property type="entry name" value="ANKYRIN REPEAT AND SOCS BOX PROTEIN 2"/>
    <property type="match status" value="1"/>
</dbReference>
<feature type="domain" description="T-SNARE coiled-coil homology" evidence="6">
    <location>
        <begin position="486"/>
        <end position="548"/>
    </location>
</feature>
<evidence type="ECO:0000259" key="6">
    <source>
        <dbReference type="PROSITE" id="PS50192"/>
    </source>
</evidence>
<protein>
    <submittedName>
        <fullName evidence="8">Ankyrin-3</fullName>
    </submittedName>
</protein>
<organism evidence="7 8">
    <name type="scientific">Dinoponera quadriceps</name>
    <name type="common">South American ant</name>
    <dbReference type="NCBI Taxonomy" id="609295"/>
    <lineage>
        <taxon>Eukaryota</taxon>
        <taxon>Metazoa</taxon>
        <taxon>Ecdysozoa</taxon>
        <taxon>Arthropoda</taxon>
        <taxon>Hexapoda</taxon>
        <taxon>Insecta</taxon>
        <taxon>Pterygota</taxon>
        <taxon>Neoptera</taxon>
        <taxon>Endopterygota</taxon>
        <taxon>Hymenoptera</taxon>
        <taxon>Apocrita</taxon>
        <taxon>Aculeata</taxon>
        <taxon>Formicoidea</taxon>
        <taxon>Formicidae</taxon>
        <taxon>Ponerinae</taxon>
        <taxon>Ponerini</taxon>
        <taxon>Dinoponera</taxon>
    </lineage>
</organism>
<sequence>MSMKKESPWDVELHLAAARGDAKRLRVLLDSGRVHVDCKDKDGTTPLILAAAAGHIDAVTELLHQGADPNAKRLTGTTALFFAAQGGYMDIASLLLEHGAIVDSCSIDGGTPLFVACQYGHLDVVEGLIERGASPNAHMKDGATALFIAAQNGHLRILEVLLEHGAKTDAARTDGATPLWIAAQMGHDHVVRRLLKAGAKVDATRHDGATPLFKAAHKGHTAVIGELLKYRPSLGVLPNGESALHAAALTGHMTVARQLVGAGADPLLVNQEGITPLQLAVRHSQTQVANYLKDKSRSNSSTFGRGFLQDVHIQIAQNKKLKELLDEAEEIRGLIQLIGENSSIVKDLQNNILSHTNKDIQKELEARTCTISQTAFRVQRKLRDLGKDITAIDDLTVASAKDGPAYTRIKILQYTTMLQLYSEIMENYNTSLLRYHDKCLLLLQQQRLLLRRQVTSEELDHMLDAQETSLFVDNILEDSKVARRQLSDIESRHNDVLKLEKSIAEVKDLFAEMAILIEKQGEQINNVEYFSNKTTNNIGGGRIQLKKAEEKSSTYKKRKIKIAIIISVIIIIILFLFLTIPS</sequence>
<dbReference type="Proteomes" id="UP000515204">
    <property type="component" value="Unplaced"/>
</dbReference>
<keyword evidence="5" id="KW-1133">Transmembrane helix</keyword>
<dbReference type="InterPro" id="IPR036770">
    <property type="entry name" value="Ankyrin_rpt-contain_sf"/>
</dbReference>
<dbReference type="OrthoDB" id="10263978at2759"/>
<dbReference type="SMART" id="SM00248">
    <property type="entry name" value="ANK"/>
    <property type="match status" value="9"/>
</dbReference>
<dbReference type="InterPro" id="IPR010989">
    <property type="entry name" value="SNARE"/>
</dbReference>
<dbReference type="GO" id="GO:0006836">
    <property type="term" value="P:neurotransmitter transport"/>
    <property type="evidence" value="ECO:0007669"/>
    <property type="project" value="UniProtKB-KW"/>
</dbReference>
<dbReference type="InterPro" id="IPR050745">
    <property type="entry name" value="Multifunctional_regulatory"/>
</dbReference>
<evidence type="ECO:0000256" key="4">
    <source>
        <dbReference type="PROSITE-ProRule" id="PRU00023"/>
    </source>
</evidence>
<dbReference type="GO" id="GO:0016020">
    <property type="term" value="C:membrane"/>
    <property type="evidence" value="ECO:0007669"/>
    <property type="project" value="InterPro"/>
</dbReference>
<reference evidence="8" key="1">
    <citation type="submission" date="2025-08" db="UniProtKB">
        <authorList>
            <consortium name="RefSeq"/>
        </authorList>
    </citation>
    <scope>IDENTIFICATION</scope>
</reference>
<evidence type="ECO:0000256" key="5">
    <source>
        <dbReference type="SAM" id="Phobius"/>
    </source>
</evidence>
<keyword evidence="3 4" id="KW-0040">ANK repeat</keyword>
<dbReference type="Pfam" id="PF12796">
    <property type="entry name" value="Ank_2"/>
    <property type="match status" value="2"/>
</dbReference>
<dbReference type="PANTHER" id="PTHR24189">
    <property type="entry name" value="MYOTROPHIN"/>
    <property type="match status" value="1"/>
</dbReference>
<keyword evidence="5" id="KW-0472">Membrane</keyword>
<keyword evidence="1" id="KW-0677">Repeat</keyword>
<dbReference type="AlphaFoldDB" id="A0A6P3X4S3"/>
<keyword evidence="2" id="KW-0532">Neurotransmitter transport</keyword>
<feature type="repeat" description="ANK" evidence="4">
    <location>
        <begin position="42"/>
        <end position="74"/>
    </location>
</feature>
<dbReference type="Gene3D" id="1.25.40.20">
    <property type="entry name" value="Ankyrin repeat-containing domain"/>
    <property type="match status" value="4"/>
</dbReference>
<evidence type="ECO:0000256" key="2">
    <source>
        <dbReference type="ARBA" id="ARBA00022775"/>
    </source>
</evidence>
<feature type="repeat" description="ANK" evidence="4">
    <location>
        <begin position="75"/>
        <end position="107"/>
    </location>
</feature>
<dbReference type="Pfam" id="PF13637">
    <property type="entry name" value="Ank_4"/>
    <property type="match status" value="1"/>
</dbReference>
<dbReference type="GeneID" id="106743501"/>
<feature type="repeat" description="ANK" evidence="4">
    <location>
        <begin position="141"/>
        <end position="173"/>
    </location>
</feature>
<proteinExistence type="predicted"/>
<dbReference type="SMART" id="SM00503">
    <property type="entry name" value="SynN"/>
    <property type="match status" value="1"/>
</dbReference>
<dbReference type="Pfam" id="PF00804">
    <property type="entry name" value="Syntaxin"/>
    <property type="match status" value="1"/>
</dbReference>
<dbReference type="Pfam" id="PF00023">
    <property type="entry name" value="Ank"/>
    <property type="match status" value="2"/>
</dbReference>
<feature type="repeat" description="ANK" evidence="4">
    <location>
        <begin position="174"/>
        <end position="206"/>
    </location>
</feature>
<dbReference type="Gene3D" id="1.20.58.70">
    <property type="match status" value="1"/>
</dbReference>
<dbReference type="CDD" id="cd15848">
    <property type="entry name" value="SNARE_syntaxin1-like"/>
    <property type="match status" value="1"/>
</dbReference>
<keyword evidence="5" id="KW-0812">Transmembrane</keyword>
<feature type="repeat" description="ANK" evidence="4">
    <location>
        <begin position="239"/>
        <end position="271"/>
    </location>
</feature>
<dbReference type="Gene3D" id="1.20.5.110">
    <property type="match status" value="1"/>
</dbReference>
<dbReference type="SUPFAM" id="SSF47661">
    <property type="entry name" value="t-snare proteins"/>
    <property type="match status" value="1"/>
</dbReference>
<dbReference type="PROSITE" id="PS50192">
    <property type="entry name" value="T_SNARE"/>
    <property type="match status" value="1"/>
</dbReference>
<name>A0A6P3X4S3_DINQU</name>
<dbReference type="PROSITE" id="PS50297">
    <property type="entry name" value="ANK_REP_REGION"/>
    <property type="match status" value="6"/>
</dbReference>